<evidence type="ECO:0000313" key="3">
    <source>
        <dbReference type="Proteomes" id="UP000823388"/>
    </source>
</evidence>
<dbReference type="Proteomes" id="UP000823388">
    <property type="component" value="Chromosome 5K"/>
</dbReference>
<proteinExistence type="predicted"/>
<gene>
    <name evidence="2" type="ORF">PVAP13_5KG080374</name>
</gene>
<protein>
    <submittedName>
        <fullName evidence="2">Uncharacterized protein</fullName>
    </submittedName>
</protein>
<comment type="caution">
    <text evidence="2">The sequence shown here is derived from an EMBL/GenBank/DDBJ whole genome shotgun (WGS) entry which is preliminary data.</text>
</comment>
<dbReference type="EMBL" id="CM029045">
    <property type="protein sequence ID" value="KAG2595499.1"/>
    <property type="molecule type" value="Genomic_DNA"/>
</dbReference>
<keyword evidence="3" id="KW-1185">Reference proteome</keyword>
<dbReference type="AlphaFoldDB" id="A0A8T0SGR9"/>
<name>A0A8T0SGR9_PANVG</name>
<feature type="compositionally biased region" description="Basic and acidic residues" evidence="1">
    <location>
        <begin position="69"/>
        <end position="80"/>
    </location>
</feature>
<feature type="compositionally biased region" description="Basic residues" evidence="1">
    <location>
        <begin position="95"/>
        <end position="110"/>
    </location>
</feature>
<accession>A0A8T0SGR9</accession>
<evidence type="ECO:0000313" key="2">
    <source>
        <dbReference type="EMBL" id="KAG2595499.1"/>
    </source>
</evidence>
<organism evidence="2 3">
    <name type="scientific">Panicum virgatum</name>
    <name type="common">Blackwell switchgrass</name>
    <dbReference type="NCBI Taxonomy" id="38727"/>
    <lineage>
        <taxon>Eukaryota</taxon>
        <taxon>Viridiplantae</taxon>
        <taxon>Streptophyta</taxon>
        <taxon>Embryophyta</taxon>
        <taxon>Tracheophyta</taxon>
        <taxon>Spermatophyta</taxon>
        <taxon>Magnoliopsida</taxon>
        <taxon>Liliopsida</taxon>
        <taxon>Poales</taxon>
        <taxon>Poaceae</taxon>
        <taxon>PACMAD clade</taxon>
        <taxon>Panicoideae</taxon>
        <taxon>Panicodae</taxon>
        <taxon>Paniceae</taxon>
        <taxon>Panicinae</taxon>
        <taxon>Panicum</taxon>
        <taxon>Panicum sect. Hiantes</taxon>
    </lineage>
</organism>
<evidence type="ECO:0000256" key="1">
    <source>
        <dbReference type="SAM" id="MobiDB-lite"/>
    </source>
</evidence>
<sequence length="110" mass="12771">MLGAPPSAIDRRPARNLTATTRSPLSFGRRLRRLWRGPVRHRRRRREAKSGEDWGACGDDWFATRRRRREAERGEDRGAYGEDQGADCELEDRKGRRQRVSASKAARRIL</sequence>
<feature type="region of interest" description="Disordered" evidence="1">
    <location>
        <begin position="68"/>
        <end position="110"/>
    </location>
</feature>
<feature type="region of interest" description="Disordered" evidence="1">
    <location>
        <begin position="1"/>
        <end position="24"/>
    </location>
</feature>
<reference evidence="2" key="1">
    <citation type="submission" date="2020-05" db="EMBL/GenBank/DDBJ databases">
        <title>WGS assembly of Panicum virgatum.</title>
        <authorList>
            <person name="Lovell J.T."/>
            <person name="Jenkins J."/>
            <person name="Shu S."/>
            <person name="Juenger T.E."/>
            <person name="Schmutz J."/>
        </authorList>
    </citation>
    <scope>NUCLEOTIDE SEQUENCE</scope>
    <source>
        <strain evidence="2">AP13</strain>
    </source>
</reference>